<dbReference type="InterPro" id="IPR038601">
    <property type="entry name" value="MttB-like_sf"/>
</dbReference>
<dbReference type="EMBL" id="PVEP01000004">
    <property type="protein sequence ID" value="PQV56687.1"/>
    <property type="molecule type" value="Genomic_DNA"/>
</dbReference>
<keyword evidence="3 5" id="KW-0808">Transferase</keyword>
<keyword evidence="2 5" id="KW-0489">Methyltransferase</keyword>
<protein>
    <submittedName>
        <fullName evidence="5">Trimethylamine:corrinoid methyltransferase-like protein</fullName>
    </submittedName>
</protein>
<evidence type="ECO:0000256" key="4">
    <source>
        <dbReference type="SAM" id="MobiDB-lite"/>
    </source>
</evidence>
<dbReference type="Proteomes" id="UP000238338">
    <property type="component" value="Unassembled WGS sequence"/>
</dbReference>
<evidence type="ECO:0000256" key="1">
    <source>
        <dbReference type="ARBA" id="ARBA00007137"/>
    </source>
</evidence>
<dbReference type="Gene3D" id="3.20.20.480">
    <property type="entry name" value="Trimethylamine methyltransferase-like"/>
    <property type="match status" value="1"/>
</dbReference>
<dbReference type="RefSeq" id="WP_105514854.1">
    <property type="nucleotide sequence ID" value="NZ_PVEP01000004.1"/>
</dbReference>
<organism evidence="5 6">
    <name type="scientific">Albidovulum denitrificans</name>
    <dbReference type="NCBI Taxonomy" id="404881"/>
    <lineage>
        <taxon>Bacteria</taxon>
        <taxon>Pseudomonadati</taxon>
        <taxon>Pseudomonadota</taxon>
        <taxon>Alphaproteobacteria</taxon>
        <taxon>Rhodobacterales</taxon>
        <taxon>Paracoccaceae</taxon>
        <taxon>Albidovulum</taxon>
    </lineage>
</organism>
<evidence type="ECO:0000256" key="3">
    <source>
        <dbReference type="ARBA" id="ARBA00022679"/>
    </source>
</evidence>
<dbReference type="GO" id="GO:0032259">
    <property type="term" value="P:methylation"/>
    <property type="evidence" value="ECO:0007669"/>
    <property type="project" value="UniProtKB-KW"/>
</dbReference>
<evidence type="ECO:0000313" key="5">
    <source>
        <dbReference type="EMBL" id="PQV56687.1"/>
    </source>
</evidence>
<comment type="caution">
    <text evidence="5">The sequence shown here is derived from an EMBL/GenBank/DDBJ whole genome shotgun (WGS) entry which is preliminary data.</text>
</comment>
<dbReference type="GO" id="GO:0015948">
    <property type="term" value="P:methanogenesis"/>
    <property type="evidence" value="ECO:0007669"/>
    <property type="project" value="InterPro"/>
</dbReference>
<dbReference type="InterPro" id="IPR010426">
    <property type="entry name" value="MTTB_MeTrfase"/>
</dbReference>
<dbReference type="GO" id="GO:0008168">
    <property type="term" value="F:methyltransferase activity"/>
    <property type="evidence" value="ECO:0007669"/>
    <property type="project" value="UniProtKB-KW"/>
</dbReference>
<dbReference type="AlphaFoldDB" id="A0A2S8S7A1"/>
<reference evidence="5 6" key="1">
    <citation type="submission" date="2018-02" db="EMBL/GenBank/DDBJ databases">
        <title>Genomic Encyclopedia of Archaeal and Bacterial Type Strains, Phase II (KMG-II): from individual species to whole genera.</title>
        <authorList>
            <person name="Goeker M."/>
        </authorList>
    </citation>
    <scope>NUCLEOTIDE SEQUENCE [LARGE SCALE GENOMIC DNA]</scope>
    <source>
        <strain evidence="5 6">DSM 18921</strain>
    </source>
</reference>
<sequence length="521" mass="56222">MEQTRTRSPRRSRGATQRETLTASAFRQEAAARPRAGFGFLDPGDLDNLKARVFEILADYGVVVLHPAARRAFLKAGAQEGRDADRLRLPREMIAEALAATPKRVRLAGKRRDLDLDLPRTDGGFIMRTGTGAHGYVNPRDASYRNMDLAAVTEIAAVANRLDQVGFIAHPFVHGVPEKTADIHSFGRLITRTDKHIWMQPYQHENVDYLMKIAAIAAGGEAELRANPITSAITCSFTPLEFKYMDTQVIIAAGQYGVPLHACSLPSSGGTAPLSVPSMAIMAAAEIVGMTVMAHVLSPGIPVIATPLMFTLDMRTGSALQSCVESLQAANMAVQVMKQGFGMLTHTYGSGSDTPDADHQSMAERAFLTQTVALAGADILGGVGQLECATVFSPVQAVLDNEMGAMMRRFIRKPALEAGDLNWEEMMRIRTGGHFLDSAHTIRTCRDQLSPGVFLRQGRDDYEKSGRRTAFDAAREAALSAIATAPEDGVLSPEQEREIAALAAHADEHIVAAYAGAVEVI</sequence>
<dbReference type="OrthoDB" id="5713681at2"/>
<name>A0A2S8S7A1_9RHOB</name>
<feature type="region of interest" description="Disordered" evidence="4">
    <location>
        <begin position="1"/>
        <end position="21"/>
    </location>
</feature>
<dbReference type="Pfam" id="PF06253">
    <property type="entry name" value="MTTB"/>
    <property type="match status" value="1"/>
</dbReference>
<proteinExistence type="inferred from homology"/>
<accession>A0A2S8S7A1</accession>
<evidence type="ECO:0000256" key="2">
    <source>
        <dbReference type="ARBA" id="ARBA00022603"/>
    </source>
</evidence>
<gene>
    <name evidence="5" type="ORF">LX70_02260</name>
</gene>
<comment type="similarity">
    <text evidence="1">Belongs to the trimethylamine methyltransferase family.</text>
</comment>
<keyword evidence="6" id="KW-1185">Reference proteome</keyword>
<evidence type="ECO:0000313" key="6">
    <source>
        <dbReference type="Proteomes" id="UP000238338"/>
    </source>
</evidence>